<evidence type="ECO:0000313" key="17">
    <source>
        <dbReference type="Proteomes" id="UP000007150"/>
    </source>
</evidence>
<keyword evidence="13" id="KW-0732">Signal</keyword>
<evidence type="ECO:0000256" key="11">
    <source>
        <dbReference type="PROSITE-ProRule" id="PRU01360"/>
    </source>
</evidence>
<dbReference type="PANTHER" id="PTHR32552:SF81">
    <property type="entry name" value="TONB-DEPENDENT OUTER MEMBRANE RECEPTOR"/>
    <property type="match status" value="1"/>
</dbReference>
<accession>F6EWW9</accession>
<feature type="domain" description="TonB-dependent receptor-like beta-barrel" evidence="14">
    <location>
        <begin position="265"/>
        <end position="731"/>
    </location>
</feature>
<evidence type="ECO:0000256" key="1">
    <source>
        <dbReference type="ARBA" id="ARBA00004571"/>
    </source>
</evidence>
<feature type="domain" description="TonB-dependent receptor plug" evidence="15">
    <location>
        <begin position="63"/>
        <end position="169"/>
    </location>
</feature>
<evidence type="ECO:0000256" key="6">
    <source>
        <dbReference type="ARBA" id="ARBA00023004"/>
    </source>
</evidence>
<organism evidence="16 17">
    <name type="scientific">Sphingobium chlorophenolicum L-1</name>
    <dbReference type="NCBI Taxonomy" id="690566"/>
    <lineage>
        <taxon>Bacteria</taxon>
        <taxon>Pseudomonadati</taxon>
        <taxon>Pseudomonadota</taxon>
        <taxon>Alphaproteobacteria</taxon>
        <taxon>Sphingomonadales</taxon>
        <taxon>Sphingomonadaceae</taxon>
        <taxon>Sphingobium</taxon>
    </lineage>
</organism>
<dbReference type="GO" id="GO:0009279">
    <property type="term" value="C:cell outer membrane"/>
    <property type="evidence" value="ECO:0007669"/>
    <property type="project" value="UniProtKB-SubCell"/>
</dbReference>
<feature type="chain" id="PRO_5003339548" evidence="13">
    <location>
        <begin position="27"/>
        <end position="769"/>
    </location>
</feature>
<evidence type="ECO:0000256" key="4">
    <source>
        <dbReference type="ARBA" id="ARBA00022496"/>
    </source>
</evidence>
<evidence type="ECO:0000256" key="5">
    <source>
        <dbReference type="ARBA" id="ARBA00022692"/>
    </source>
</evidence>
<evidence type="ECO:0000256" key="8">
    <source>
        <dbReference type="ARBA" id="ARBA00023077"/>
    </source>
</evidence>
<comment type="similarity">
    <text evidence="11 12">Belongs to the TonB-dependent receptor family.</text>
</comment>
<dbReference type="GO" id="GO:0006826">
    <property type="term" value="P:iron ion transport"/>
    <property type="evidence" value="ECO:0007669"/>
    <property type="project" value="UniProtKB-KW"/>
</dbReference>
<evidence type="ECO:0000256" key="2">
    <source>
        <dbReference type="ARBA" id="ARBA00022448"/>
    </source>
</evidence>
<dbReference type="PANTHER" id="PTHR32552">
    <property type="entry name" value="FERRICHROME IRON RECEPTOR-RELATED"/>
    <property type="match status" value="1"/>
</dbReference>
<keyword evidence="4" id="KW-0410">Iron transport</keyword>
<dbReference type="KEGG" id="sch:Sphch_0434"/>
<keyword evidence="7" id="KW-0406">Ion transport</keyword>
<keyword evidence="16" id="KW-0675">Receptor</keyword>
<evidence type="ECO:0000256" key="9">
    <source>
        <dbReference type="ARBA" id="ARBA00023136"/>
    </source>
</evidence>
<dbReference type="STRING" id="690566.Sphch_0434"/>
<dbReference type="InterPro" id="IPR000531">
    <property type="entry name" value="Beta-barrel_TonB"/>
</dbReference>
<dbReference type="InterPro" id="IPR012910">
    <property type="entry name" value="Plug_dom"/>
</dbReference>
<evidence type="ECO:0000256" key="3">
    <source>
        <dbReference type="ARBA" id="ARBA00022452"/>
    </source>
</evidence>
<keyword evidence="8 12" id="KW-0798">TonB box</keyword>
<dbReference type="RefSeq" id="WP_013846398.1">
    <property type="nucleotide sequence ID" value="NC_015593.1"/>
</dbReference>
<reference evidence="16 17" key="1">
    <citation type="submission" date="2011-05" db="EMBL/GenBank/DDBJ databases">
        <title>Complete sequence of chromosome 1 of Sphingobium chlorophenolicum L-1.</title>
        <authorList>
            <consortium name="US DOE Joint Genome Institute"/>
            <person name="Lucas S."/>
            <person name="Han J."/>
            <person name="Lapidus A."/>
            <person name="Cheng J.-F."/>
            <person name="Goodwin L."/>
            <person name="Pitluck S."/>
            <person name="Peters L."/>
            <person name="Daligault H."/>
            <person name="Han C."/>
            <person name="Tapia R."/>
            <person name="Land M."/>
            <person name="Hauser L."/>
            <person name="Kyrpides N."/>
            <person name="Ivanova N."/>
            <person name="Pagani I."/>
            <person name="Turner P."/>
            <person name="Copley S."/>
            <person name="Woyke T."/>
        </authorList>
    </citation>
    <scope>NUCLEOTIDE SEQUENCE [LARGE SCALE GENOMIC DNA]</scope>
    <source>
        <strain evidence="16 17">L-1</strain>
    </source>
</reference>
<dbReference type="Gene3D" id="2.40.170.20">
    <property type="entry name" value="TonB-dependent receptor, beta-barrel domain"/>
    <property type="match status" value="1"/>
</dbReference>
<keyword evidence="5 11" id="KW-0812">Transmembrane</keyword>
<dbReference type="Pfam" id="PF07715">
    <property type="entry name" value="Plug"/>
    <property type="match status" value="1"/>
</dbReference>
<protein>
    <submittedName>
        <fullName evidence="16">TonB-dependent receptor plug</fullName>
    </submittedName>
</protein>
<comment type="subcellular location">
    <subcellularLocation>
        <location evidence="1 11">Cell outer membrane</location>
        <topology evidence="1 11">Multi-pass membrane protein</topology>
    </subcellularLocation>
</comment>
<proteinExistence type="inferred from homology"/>
<dbReference type="HOGENOM" id="CLU_008287_15_0_5"/>
<feature type="signal peptide" evidence="13">
    <location>
        <begin position="1"/>
        <end position="26"/>
    </location>
</feature>
<keyword evidence="10 11" id="KW-0998">Cell outer membrane</keyword>
<keyword evidence="17" id="KW-1185">Reference proteome</keyword>
<dbReference type="Proteomes" id="UP000007150">
    <property type="component" value="Chromosome 1"/>
</dbReference>
<evidence type="ECO:0000256" key="12">
    <source>
        <dbReference type="RuleBase" id="RU003357"/>
    </source>
</evidence>
<keyword evidence="3 11" id="KW-1134">Transmembrane beta strand</keyword>
<evidence type="ECO:0000313" key="16">
    <source>
        <dbReference type="EMBL" id="AEG48132.1"/>
    </source>
</evidence>
<name>F6EWW9_SPHCR</name>
<dbReference type="EMBL" id="CP002798">
    <property type="protein sequence ID" value="AEG48132.1"/>
    <property type="molecule type" value="Genomic_DNA"/>
</dbReference>
<evidence type="ECO:0000256" key="10">
    <source>
        <dbReference type="ARBA" id="ARBA00023237"/>
    </source>
</evidence>
<dbReference type="SUPFAM" id="SSF56935">
    <property type="entry name" value="Porins"/>
    <property type="match status" value="1"/>
</dbReference>
<dbReference type="AlphaFoldDB" id="F6EWW9"/>
<dbReference type="Pfam" id="PF00593">
    <property type="entry name" value="TonB_dep_Rec_b-barrel"/>
    <property type="match status" value="1"/>
</dbReference>
<keyword evidence="6" id="KW-0408">Iron</keyword>
<dbReference type="InterPro" id="IPR036942">
    <property type="entry name" value="Beta-barrel_TonB_sf"/>
</dbReference>
<keyword evidence="2 11" id="KW-0813">Transport</keyword>
<evidence type="ECO:0000259" key="14">
    <source>
        <dbReference type="Pfam" id="PF00593"/>
    </source>
</evidence>
<evidence type="ECO:0000256" key="7">
    <source>
        <dbReference type="ARBA" id="ARBA00023065"/>
    </source>
</evidence>
<evidence type="ECO:0000259" key="15">
    <source>
        <dbReference type="Pfam" id="PF07715"/>
    </source>
</evidence>
<dbReference type="InterPro" id="IPR039426">
    <property type="entry name" value="TonB-dep_rcpt-like"/>
</dbReference>
<evidence type="ECO:0000256" key="13">
    <source>
        <dbReference type="SAM" id="SignalP"/>
    </source>
</evidence>
<keyword evidence="9 11" id="KW-0472">Membrane</keyword>
<dbReference type="PROSITE" id="PS52016">
    <property type="entry name" value="TONB_DEPENDENT_REC_3"/>
    <property type="match status" value="1"/>
</dbReference>
<sequence precursor="true">MRNRSVQWFATVAVIATSTAFTAAHAQSAGVDAQTTADQASSVTDASAGGDIVVTAQRRQESLQKVGISVTAFDESRLQNLGALNSSDIVAHTPNMQLFQFSPTATVYNLRGVSQNSIADHLEAPIAVYMNDAYVSAMGALSTPIYDLERVEVLRGPQGTLYGRNTTGGLINYISKEPGDSFDAYLQGTYGSYNLLDIKGAVGGPIVSDTVMGRFSFAQQHQDGYMQSRVPGVRDAQGQNLSSVRGQLLIKPSSRFSLLGSLTYTKDRNVPTGAYVYSAATQDPRTGLGVPVGRDLDPFGFSSDRVGFFEREYVSGTVRAKWQASDAFELTSITNYQHLSKAYGEDADATTRPAFNYDTNQRLKQFSEELRLAGEVGRLKWQAGAYYLNIDTDVSTAATGFIAQYTNSATGMLSDRATSNYSVKTESWSLFAQGDYELTDTLKLTVGGRYTHDVKRINMFSRYQQADGTVLLAQSDVPGLGIAPICYAPQADARCPGDVADPDARQTLSDWAGKVQIDWTPQSGTLLYASVSRGIKGGSWSTPLFADSIALNGLASLRHGKETLYAYEVGAKLSLAPRMRLNGAVFYYDYPDYQAFSLVNFVQSVTNNDATIKGAELEFNWSPVRDLTLNLNAAWLDTKVRGILTPNGIRVDTRMPQAPKVSLNGLIRYEFEGVGDGRFFVQGDAVYNAVQYLEVTNAAVDREPAYAVANARVGWTSGDGKHEIAFWVKNVTNNAHRIYALDLSGAPRPFVESVYAPPRTFGGTITAHF</sequence>
<gene>
    <name evidence="16" type="ORF">Sphch_0434</name>
</gene>